<evidence type="ECO:0000256" key="1">
    <source>
        <dbReference type="SAM" id="MobiDB-lite"/>
    </source>
</evidence>
<protein>
    <submittedName>
        <fullName evidence="2">Uncharacterized protein</fullName>
    </submittedName>
</protein>
<keyword evidence="3" id="KW-1185">Reference proteome</keyword>
<gene>
    <name evidence="2" type="ORF">EVAR_41531_1</name>
</gene>
<dbReference type="AlphaFoldDB" id="A0A4C1X2E4"/>
<accession>A0A4C1X2E4</accession>
<comment type="caution">
    <text evidence="2">The sequence shown here is derived from an EMBL/GenBank/DDBJ whole genome shotgun (WGS) entry which is preliminary data.</text>
</comment>
<evidence type="ECO:0000313" key="3">
    <source>
        <dbReference type="Proteomes" id="UP000299102"/>
    </source>
</evidence>
<sequence>MLRWQPFRRKERAPCFLRIYCFEFCALPQNYYALCEILTTLCYLPNELQLPRSMLAYFTHGPCGSISPDSSHLGPRPPARLAPASVPSGDLAAQNNFA</sequence>
<feature type="region of interest" description="Disordered" evidence="1">
    <location>
        <begin position="68"/>
        <end position="98"/>
    </location>
</feature>
<dbReference type="EMBL" id="BGZK01000721">
    <property type="protein sequence ID" value="GBP57861.1"/>
    <property type="molecule type" value="Genomic_DNA"/>
</dbReference>
<dbReference type="Proteomes" id="UP000299102">
    <property type="component" value="Unassembled WGS sequence"/>
</dbReference>
<proteinExistence type="predicted"/>
<name>A0A4C1X2E4_EUMVA</name>
<reference evidence="2 3" key="1">
    <citation type="journal article" date="2019" name="Commun. Biol.">
        <title>The bagworm genome reveals a unique fibroin gene that provides high tensile strength.</title>
        <authorList>
            <person name="Kono N."/>
            <person name="Nakamura H."/>
            <person name="Ohtoshi R."/>
            <person name="Tomita M."/>
            <person name="Numata K."/>
            <person name="Arakawa K."/>
        </authorList>
    </citation>
    <scope>NUCLEOTIDE SEQUENCE [LARGE SCALE GENOMIC DNA]</scope>
</reference>
<evidence type="ECO:0000313" key="2">
    <source>
        <dbReference type="EMBL" id="GBP57861.1"/>
    </source>
</evidence>
<organism evidence="2 3">
    <name type="scientific">Eumeta variegata</name>
    <name type="common">Bagworm moth</name>
    <name type="synonym">Eumeta japonica</name>
    <dbReference type="NCBI Taxonomy" id="151549"/>
    <lineage>
        <taxon>Eukaryota</taxon>
        <taxon>Metazoa</taxon>
        <taxon>Ecdysozoa</taxon>
        <taxon>Arthropoda</taxon>
        <taxon>Hexapoda</taxon>
        <taxon>Insecta</taxon>
        <taxon>Pterygota</taxon>
        <taxon>Neoptera</taxon>
        <taxon>Endopterygota</taxon>
        <taxon>Lepidoptera</taxon>
        <taxon>Glossata</taxon>
        <taxon>Ditrysia</taxon>
        <taxon>Tineoidea</taxon>
        <taxon>Psychidae</taxon>
        <taxon>Oiketicinae</taxon>
        <taxon>Eumeta</taxon>
    </lineage>
</organism>